<accession>A0ABP0Q336</accession>
<reference evidence="1 2" key="1">
    <citation type="submission" date="2024-02" db="EMBL/GenBank/DDBJ databases">
        <authorList>
            <person name="Chen Y."/>
            <person name="Shah S."/>
            <person name="Dougan E. K."/>
            <person name="Thang M."/>
            <person name="Chan C."/>
        </authorList>
    </citation>
    <scope>NUCLEOTIDE SEQUENCE [LARGE SCALE GENOMIC DNA]</scope>
</reference>
<name>A0ABP0Q336_9DINO</name>
<gene>
    <name evidence="1" type="ORF">CCMP2556_LOCUS40135</name>
</gene>
<dbReference type="Proteomes" id="UP001642484">
    <property type="component" value="Unassembled WGS sequence"/>
</dbReference>
<sequence>MNAVIFFDLPRRTHSSLPTTAKLSSESFVSPASTCAESAKLWTHLRRRMWPGGFCASCVEKGPSCTIEFTRCSRS</sequence>
<dbReference type="EMBL" id="CAXAMN010023917">
    <property type="protein sequence ID" value="CAK9082142.1"/>
    <property type="molecule type" value="Genomic_DNA"/>
</dbReference>
<organism evidence="1 2">
    <name type="scientific">Durusdinium trenchii</name>
    <dbReference type="NCBI Taxonomy" id="1381693"/>
    <lineage>
        <taxon>Eukaryota</taxon>
        <taxon>Sar</taxon>
        <taxon>Alveolata</taxon>
        <taxon>Dinophyceae</taxon>
        <taxon>Suessiales</taxon>
        <taxon>Symbiodiniaceae</taxon>
        <taxon>Durusdinium</taxon>
    </lineage>
</organism>
<comment type="caution">
    <text evidence="1">The sequence shown here is derived from an EMBL/GenBank/DDBJ whole genome shotgun (WGS) entry which is preliminary data.</text>
</comment>
<evidence type="ECO:0000313" key="1">
    <source>
        <dbReference type="EMBL" id="CAK9082142.1"/>
    </source>
</evidence>
<evidence type="ECO:0000313" key="2">
    <source>
        <dbReference type="Proteomes" id="UP001642484"/>
    </source>
</evidence>
<keyword evidence="2" id="KW-1185">Reference proteome</keyword>
<protein>
    <submittedName>
        <fullName evidence="1">Uncharacterized protein</fullName>
    </submittedName>
</protein>
<proteinExistence type="predicted"/>